<evidence type="ECO:0000256" key="1">
    <source>
        <dbReference type="SAM" id="MobiDB-lite"/>
    </source>
</evidence>
<feature type="compositionally biased region" description="Basic and acidic residues" evidence="1">
    <location>
        <begin position="76"/>
        <end position="85"/>
    </location>
</feature>
<organism evidence="2 3">
    <name type="scientific">Candidatus Neomicrothrix parvicella RN1</name>
    <dbReference type="NCBI Taxonomy" id="1229780"/>
    <lineage>
        <taxon>Bacteria</taxon>
        <taxon>Bacillati</taxon>
        <taxon>Actinomycetota</taxon>
        <taxon>Acidimicrobiia</taxon>
        <taxon>Acidimicrobiales</taxon>
        <taxon>Microthrixaceae</taxon>
        <taxon>Candidatus Neomicrothrix</taxon>
    </lineage>
</organism>
<evidence type="ECO:0000313" key="3">
    <source>
        <dbReference type="Proteomes" id="UP000018291"/>
    </source>
</evidence>
<protein>
    <submittedName>
        <fullName evidence="2">Uncharacterized protein</fullName>
    </submittedName>
</protein>
<feature type="region of interest" description="Disordered" evidence="1">
    <location>
        <begin position="58"/>
        <end position="85"/>
    </location>
</feature>
<proteinExistence type="predicted"/>
<accession>R4Z2M2</accession>
<keyword evidence="3" id="KW-1185">Reference proteome</keyword>
<dbReference type="EMBL" id="CANL01000057">
    <property type="protein sequence ID" value="CCM65189.1"/>
    <property type="molecule type" value="Genomic_DNA"/>
</dbReference>
<evidence type="ECO:0000313" key="2">
    <source>
        <dbReference type="EMBL" id="CCM65189.1"/>
    </source>
</evidence>
<dbReference type="Proteomes" id="UP000018291">
    <property type="component" value="Unassembled WGS sequence"/>
</dbReference>
<dbReference type="HOGENOM" id="CLU_2506574_0_0_11"/>
<dbReference type="AlphaFoldDB" id="R4Z2M2"/>
<sequence>MIPVASDTSVWLTPWPRISNTSRGLARSLAGDAVSAAQARMAKDALASIDLAKLSEGAPSTRWDGYSVKSGRLRANSREGRSMTR</sequence>
<reference evidence="2 3" key="1">
    <citation type="journal article" date="2013" name="ISME J.">
        <title>Metabolic model for the filamentous 'Candidatus Microthrix parvicella' based on genomic and metagenomic analyses.</title>
        <authorList>
            <person name="Jon McIlroy S."/>
            <person name="Kristiansen R."/>
            <person name="Albertsen M."/>
            <person name="Michael Karst S."/>
            <person name="Rossetti S."/>
            <person name="Lund Nielsen J."/>
            <person name="Tandoi V."/>
            <person name="James Seviour R."/>
            <person name="Nielsen P.H."/>
        </authorList>
    </citation>
    <scope>NUCLEOTIDE SEQUENCE [LARGE SCALE GENOMIC DNA]</scope>
    <source>
        <strain evidence="2 3">RN1</strain>
    </source>
</reference>
<comment type="caution">
    <text evidence="2">The sequence shown here is derived from an EMBL/GenBank/DDBJ whole genome shotgun (WGS) entry which is preliminary data.</text>
</comment>
<name>R4Z2M2_9ACTN</name>
<gene>
    <name evidence="2" type="ORF">BN381_600003</name>
</gene>
<dbReference type="STRING" id="1229780.BN381_600003"/>